<dbReference type="InterPro" id="IPR038765">
    <property type="entry name" value="Papain-like_cys_pep_sf"/>
</dbReference>
<dbReference type="Proteomes" id="UP001180825">
    <property type="component" value="Unassembled WGS sequence"/>
</dbReference>
<evidence type="ECO:0000313" key="7">
    <source>
        <dbReference type="EMBL" id="MDR7333386.1"/>
    </source>
</evidence>
<dbReference type="PROSITE" id="PS51782">
    <property type="entry name" value="LYSM"/>
    <property type="match status" value="2"/>
</dbReference>
<dbReference type="PANTHER" id="PTHR33734:SF22">
    <property type="entry name" value="MEMBRANE-BOUND LYTIC MUREIN TRANSGLYCOSYLASE D"/>
    <property type="match status" value="1"/>
</dbReference>
<keyword evidence="8" id="KW-1185">Reference proteome</keyword>
<keyword evidence="1" id="KW-0732">Signal</keyword>
<dbReference type="Gene3D" id="3.10.350.10">
    <property type="entry name" value="LysM domain"/>
    <property type="match status" value="2"/>
</dbReference>
<dbReference type="PROSITE" id="PS50911">
    <property type="entry name" value="CHAP"/>
    <property type="match status" value="1"/>
</dbReference>
<reference evidence="7 8" key="1">
    <citation type="submission" date="2023-07" db="EMBL/GenBank/DDBJ databases">
        <title>Sorghum-associated microbial communities from plants grown in Nebraska, USA.</title>
        <authorList>
            <person name="Schachtman D."/>
        </authorList>
    </citation>
    <scope>NUCLEOTIDE SEQUENCE [LARGE SCALE GENOMIC DNA]</scope>
    <source>
        <strain evidence="7 8">BE316</strain>
    </source>
</reference>
<dbReference type="Pfam" id="PF01476">
    <property type="entry name" value="LysM"/>
    <property type="match status" value="2"/>
</dbReference>
<protein>
    <submittedName>
        <fullName evidence="7">Uncharacterized protein (TIGR02594 family)</fullName>
    </submittedName>
</protein>
<dbReference type="InterPro" id="IPR036779">
    <property type="entry name" value="LysM_dom_sf"/>
</dbReference>
<comment type="caution">
    <text evidence="7">The sequence shown here is derived from an EMBL/GenBank/DDBJ whole genome shotgun (WGS) entry which is preliminary data.</text>
</comment>
<proteinExistence type="predicted"/>
<feature type="domain" description="LysM" evidence="6">
    <location>
        <begin position="23"/>
        <end position="68"/>
    </location>
</feature>
<feature type="region of interest" description="Disordered" evidence="4">
    <location>
        <begin position="1"/>
        <end position="24"/>
    </location>
</feature>
<dbReference type="CDD" id="cd00118">
    <property type="entry name" value="LysM"/>
    <property type="match status" value="2"/>
</dbReference>
<keyword evidence="3" id="KW-0961">Cell wall biogenesis/degradation</keyword>
<dbReference type="InterPro" id="IPR018392">
    <property type="entry name" value="LysM"/>
</dbReference>
<evidence type="ECO:0000313" key="8">
    <source>
        <dbReference type="Proteomes" id="UP001180825"/>
    </source>
</evidence>
<dbReference type="InterPro" id="IPR013423">
    <property type="entry name" value="CHP02594"/>
</dbReference>
<accession>A0ABU2A857</accession>
<dbReference type="SUPFAM" id="SSF54001">
    <property type="entry name" value="Cysteine proteinases"/>
    <property type="match status" value="1"/>
</dbReference>
<dbReference type="Pfam" id="PF05257">
    <property type="entry name" value="CHAP"/>
    <property type="match status" value="1"/>
</dbReference>
<dbReference type="SMART" id="SM00257">
    <property type="entry name" value="LysM"/>
    <property type="match status" value="2"/>
</dbReference>
<evidence type="ECO:0000256" key="4">
    <source>
        <dbReference type="SAM" id="MobiDB-lite"/>
    </source>
</evidence>
<dbReference type="SUPFAM" id="SSF54106">
    <property type="entry name" value="LysM domain"/>
    <property type="match status" value="2"/>
</dbReference>
<evidence type="ECO:0000259" key="5">
    <source>
        <dbReference type="PROSITE" id="PS50911"/>
    </source>
</evidence>
<dbReference type="EMBL" id="JAVDXV010000004">
    <property type="protein sequence ID" value="MDR7333386.1"/>
    <property type="molecule type" value="Genomic_DNA"/>
</dbReference>
<evidence type="ECO:0000259" key="6">
    <source>
        <dbReference type="PROSITE" id="PS51782"/>
    </source>
</evidence>
<dbReference type="Gene3D" id="3.90.1720.10">
    <property type="entry name" value="endopeptidase domain like (from Nostoc punctiforme)"/>
    <property type="match status" value="1"/>
</dbReference>
<evidence type="ECO:0000256" key="2">
    <source>
        <dbReference type="ARBA" id="ARBA00022801"/>
    </source>
</evidence>
<feature type="domain" description="LysM" evidence="6">
    <location>
        <begin position="72"/>
        <end position="117"/>
    </location>
</feature>
<dbReference type="InterPro" id="IPR007921">
    <property type="entry name" value="CHAP_dom"/>
</dbReference>
<gene>
    <name evidence="7" type="ORF">J2X21_002520</name>
</gene>
<evidence type="ECO:0000256" key="3">
    <source>
        <dbReference type="ARBA" id="ARBA00023316"/>
    </source>
</evidence>
<organism evidence="7 8">
    <name type="scientific">Roseateles asaccharophilus</name>
    <dbReference type="NCBI Taxonomy" id="582607"/>
    <lineage>
        <taxon>Bacteria</taxon>
        <taxon>Pseudomonadati</taxon>
        <taxon>Pseudomonadota</taxon>
        <taxon>Betaproteobacteria</taxon>
        <taxon>Burkholderiales</taxon>
        <taxon>Sphaerotilaceae</taxon>
        <taxon>Roseateles</taxon>
    </lineage>
</organism>
<dbReference type="RefSeq" id="WP_310328907.1">
    <property type="nucleotide sequence ID" value="NZ_JAVDXV010000004.1"/>
</dbReference>
<keyword evidence="2" id="KW-0378">Hydrolase</keyword>
<evidence type="ECO:0000256" key="1">
    <source>
        <dbReference type="ARBA" id="ARBA00022729"/>
    </source>
</evidence>
<feature type="domain" description="Peptidase C51" evidence="5">
    <location>
        <begin position="434"/>
        <end position="562"/>
    </location>
</feature>
<name>A0ABU2A857_9BURK</name>
<dbReference type="PANTHER" id="PTHR33734">
    <property type="entry name" value="LYSM DOMAIN-CONTAINING GPI-ANCHORED PROTEIN 2"/>
    <property type="match status" value="1"/>
</dbReference>
<sequence>MISLNRADTARSTTHDAPPGDGPGVVVQPGDTLQRIAAEQGVPLQALIAANPQLRNPDVIYPGTRLALPEAGRHTVKPGDTLHAIAQQHGVGLQALIAANPQLRDPDRIHPGDTLRLPPRQADEVRSTGQALKALVDTLLPLYVMNPAYQKATYNTAVAIGNIVMTSRTHTHDVAVPDGHLLRGTASELLADQQRGAPLDLRRFTDPALGSDALAAIVIGSAEGTRRPDGGFTRAFGGHTDPGNAVHNRGSFSYQHAASSPADADRRQLQTLQGRLPAYEAAARAAGLNANDPRLASAYLDLYNQSPTAAARFLNQMGTLAGQPITAGSITDLRVNSFVDASTGERFRLANGGQAGSGFVNIARNQLGREPTEAQVQAVIRADQQRRTTAVESALNAQGLLAAAPAAAAPAAGGAPRWLQIARGELGTNEVRGARDNARVVEYHQTTTLRANDDETSWCSSFVNWTMEQAGVRGTDSAAARSWLNWGRAVPIDAASVRPGDVIVFPRGNNPAQGHVAIVDEVLANGRVRVVGGNQSNGEGQPDGVTESVRSLASAIGVRRAP</sequence>
<dbReference type="NCBIfam" id="TIGR02594">
    <property type="entry name" value="TIGR02594 family protein"/>
    <property type="match status" value="1"/>
</dbReference>